<dbReference type="KEGG" id="gog:C1280_06645"/>
<dbReference type="AlphaFoldDB" id="A0A2Z3H6X4"/>
<dbReference type="EMBL" id="CP025958">
    <property type="protein sequence ID" value="AWM36730.1"/>
    <property type="molecule type" value="Genomic_DNA"/>
</dbReference>
<evidence type="ECO:0000256" key="1">
    <source>
        <dbReference type="SAM" id="MobiDB-lite"/>
    </source>
</evidence>
<accession>A0A2Z3H6X4</accession>
<dbReference type="RefSeq" id="WP_010034892.1">
    <property type="nucleotide sequence ID" value="NZ_CP025958.1"/>
</dbReference>
<evidence type="ECO:0000313" key="2">
    <source>
        <dbReference type="EMBL" id="AWM36730.1"/>
    </source>
</evidence>
<proteinExistence type="predicted"/>
<gene>
    <name evidence="2" type="ORF">C1280_06645</name>
</gene>
<name>A0A2Z3H6X4_9BACT</name>
<keyword evidence="3" id="KW-1185">Reference proteome</keyword>
<protein>
    <submittedName>
        <fullName evidence="2">Uncharacterized protein</fullName>
    </submittedName>
</protein>
<dbReference type="Proteomes" id="UP000245802">
    <property type="component" value="Chromosome"/>
</dbReference>
<evidence type="ECO:0000313" key="3">
    <source>
        <dbReference type="Proteomes" id="UP000245802"/>
    </source>
</evidence>
<feature type="region of interest" description="Disordered" evidence="1">
    <location>
        <begin position="66"/>
        <end position="86"/>
    </location>
</feature>
<organism evidence="2 3">
    <name type="scientific">Gemmata obscuriglobus</name>
    <dbReference type="NCBI Taxonomy" id="114"/>
    <lineage>
        <taxon>Bacteria</taxon>
        <taxon>Pseudomonadati</taxon>
        <taxon>Planctomycetota</taxon>
        <taxon>Planctomycetia</taxon>
        <taxon>Gemmatales</taxon>
        <taxon>Gemmataceae</taxon>
        <taxon>Gemmata</taxon>
    </lineage>
</organism>
<sequence length="120" mass="13188">MTRYERVQQILDQSVGGPGVDIGVHGAFWRNRTRDQFVTFRFRGLDLVAVGDGAESNLVKALRGEAPFGADLPNPPPGARFSRMPAGLDPVPDPDIAFIQRWIDAGCPEDQFASGRLEHQ</sequence>
<dbReference type="OrthoDB" id="2874181at2"/>
<reference evidence="2 3" key="1">
    <citation type="submission" date="2018-01" db="EMBL/GenBank/DDBJ databases">
        <title>G. obscuriglobus.</title>
        <authorList>
            <person name="Franke J."/>
            <person name="Blomberg W."/>
            <person name="Selmecki A."/>
        </authorList>
    </citation>
    <scope>NUCLEOTIDE SEQUENCE [LARGE SCALE GENOMIC DNA]</scope>
    <source>
        <strain evidence="2 3">DSM 5831</strain>
    </source>
</reference>